<feature type="signal peptide" evidence="1">
    <location>
        <begin position="1"/>
        <end position="21"/>
    </location>
</feature>
<evidence type="ECO:0000256" key="1">
    <source>
        <dbReference type="SAM" id="SignalP"/>
    </source>
</evidence>
<protein>
    <submittedName>
        <fullName evidence="2">Uncharacterized protein</fullName>
    </submittedName>
</protein>
<keyword evidence="1" id="KW-0732">Signal</keyword>
<dbReference type="EMBL" id="JAHMHS010000203">
    <property type="protein sequence ID" value="KAK1707938.1"/>
    <property type="molecule type" value="Genomic_DNA"/>
</dbReference>
<dbReference type="RefSeq" id="XP_060358154.1">
    <property type="nucleotide sequence ID" value="XM_060515320.1"/>
</dbReference>
<comment type="caution">
    <text evidence="2">The sequence shown here is derived from an EMBL/GenBank/DDBJ whole genome shotgun (WGS) entry which is preliminary data.</text>
</comment>
<evidence type="ECO:0000313" key="3">
    <source>
        <dbReference type="Proteomes" id="UP001244207"/>
    </source>
</evidence>
<name>A0AAD8UAA9_GLOAC</name>
<evidence type="ECO:0000313" key="2">
    <source>
        <dbReference type="EMBL" id="KAK1707938.1"/>
    </source>
</evidence>
<keyword evidence="3" id="KW-1185">Reference proteome</keyword>
<feature type="chain" id="PRO_5042066376" evidence="1">
    <location>
        <begin position="22"/>
        <end position="130"/>
    </location>
</feature>
<dbReference type="Proteomes" id="UP001244207">
    <property type="component" value="Unassembled WGS sequence"/>
</dbReference>
<gene>
    <name evidence="2" type="ORF">BDZ83DRAFT_768937</name>
</gene>
<proteinExistence type="predicted"/>
<accession>A0AAD8UAA9</accession>
<dbReference type="GeneID" id="85399218"/>
<dbReference type="AlphaFoldDB" id="A0AAD8UAA9"/>
<reference evidence="2" key="1">
    <citation type="submission" date="2021-12" db="EMBL/GenBank/DDBJ databases">
        <title>Comparative genomics, transcriptomics and evolutionary studies reveal genomic signatures of adaptation to plant cell wall in hemibiotrophic fungi.</title>
        <authorList>
            <consortium name="DOE Joint Genome Institute"/>
            <person name="Baroncelli R."/>
            <person name="Diaz J.F."/>
            <person name="Benocci T."/>
            <person name="Peng M."/>
            <person name="Battaglia E."/>
            <person name="Haridas S."/>
            <person name="Andreopoulos W."/>
            <person name="Labutti K."/>
            <person name="Pangilinan J."/>
            <person name="Floch G.L."/>
            <person name="Makela M.R."/>
            <person name="Henrissat B."/>
            <person name="Grigoriev I.V."/>
            <person name="Crouch J.A."/>
            <person name="De Vries R.P."/>
            <person name="Sukno S.A."/>
            <person name="Thon M.R."/>
        </authorList>
    </citation>
    <scope>NUCLEOTIDE SEQUENCE</scope>
    <source>
        <strain evidence="2">CBS 112980</strain>
    </source>
</reference>
<organism evidence="2 3">
    <name type="scientific">Glomerella acutata</name>
    <name type="common">Colletotrichum acutatum</name>
    <dbReference type="NCBI Taxonomy" id="27357"/>
    <lineage>
        <taxon>Eukaryota</taxon>
        <taxon>Fungi</taxon>
        <taxon>Dikarya</taxon>
        <taxon>Ascomycota</taxon>
        <taxon>Pezizomycotina</taxon>
        <taxon>Sordariomycetes</taxon>
        <taxon>Hypocreomycetidae</taxon>
        <taxon>Glomerellales</taxon>
        <taxon>Glomerellaceae</taxon>
        <taxon>Colletotrichum</taxon>
        <taxon>Colletotrichum acutatum species complex</taxon>
    </lineage>
</organism>
<sequence length="130" mass="14580">MFCYFMAAMGGLSCLGILSGGAKDALPQWLSVVLPSEGLGYGTATRLMRPRSGVRDRELTCASESEARQKEWNQSSRTFGWMMKPGSWTLLDLGDKPLFYRLLRESRIGLYEVAYDIVRPEISFSSRRAA</sequence>